<dbReference type="Gene3D" id="3.90.226.10">
    <property type="entry name" value="2-enoyl-CoA Hydratase, Chain A, domain 1"/>
    <property type="match status" value="1"/>
</dbReference>
<dbReference type="GO" id="GO:0016853">
    <property type="term" value="F:isomerase activity"/>
    <property type="evidence" value="ECO:0007669"/>
    <property type="project" value="UniProtKB-KW"/>
</dbReference>
<keyword evidence="3" id="KW-0456">Lyase</keyword>
<evidence type="ECO:0000256" key="2">
    <source>
        <dbReference type="ARBA" id="ARBA00023235"/>
    </source>
</evidence>
<dbReference type="CDD" id="cd06558">
    <property type="entry name" value="crotonase-like"/>
    <property type="match status" value="1"/>
</dbReference>
<proteinExistence type="inferred from homology"/>
<name>A0A9P1JL86_9VIBR</name>
<evidence type="ECO:0000256" key="3">
    <source>
        <dbReference type="ARBA" id="ARBA00023239"/>
    </source>
</evidence>
<reference evidence="5" key="1">
    <citation type="submission" date="2010-02" db="EMBL/GenBank/DDBJ databases">
        <authorList>
            <person name="Genoscope - CEA"/>
        </authorList>
    </citation>
    <scope>NUCLEOTIDE SEQUENCE</scope>
    <source>
        <plasmid evidence="5">VIBNI_pA</plasmid>
    </source>
</reference>
<gene>
    <name evidence="5" type="ORF">VIBNI_0026</name>
</gene>
<dbReference type="SUPFAM" id="SSF52096">
    <property type="entry name" value="ClpP/crotonase"/>
    <property type="match status" value="1"/>
</dbReference>
<dbReference type="PANTHER" id="PTHR11941">
    <property type="entry name" value="ENOYL-COA HYDRATASE-RELATED"/>
    <property type="match status" value="1"/>
</dbReference>
<dbReference type="GO" id="GO:0016829">
    <property type="term" value="F:lyase activity"/>
    <property type="evidence" value="ECO:0007669"/>
    <property type="project" value="UniProtKB-KW"/>
</dbReference>
<accession>A0A9P1JL86</accession>
<keyword evidence="5" id="KW-0614">Plasmid</keyword>
<protein>
    <submittedName>
        <fullName evidence="5">Enoyl-CoA hydratase/isomerase</fullName>
    </submittedName>
</protein>
<keyword evidence="2" id="KW-0413">Isomerase</keyword>
<dbReference type="AlphaFoldDB" id="A0A9P1JL86"/>
<dbReference type="GO" id="GO:0006635">
    <property type="term" value="P:fatty acid beta-oxidation"/>
    <property type="evidence" value="ECO:0007669"/>
    <property type="project" value="TreeGrafter"/>
</dbReference>
<geneLocation type="plasmid" evidence="5">
    <name>VIBNI_pA</name>
</geneLocation>
<dbReference type="InterPro" id="IPR001753">
    <property type="entry name" value="Enoyl-CoA_hydra/iso"/>
</dbReference>
<evidence type="ECO:0000256" key="4">
    <source>
        <dbReference type="RuleBase" id="RU003707"/>
    </source>
</evidence>
<dbReference type="PROSITE" id="PS00166">
    <property type="entry name" value="ENOYL_COA_HYDRATASE"/>
    <property type="match status" value="1"/>
</dbReference>
<dbReference type="InterPro" id="IPR029045">
    <property type="entry name" value="ClpP/crotonase-like_dom_sf"/>
</dbReference>
<evidence type="ECO:0000313" key="5">
    <source>
        <dbReference type="EMBL" id="CBJ93075.1"/>
    </source>
</evidence>
<organism evidence="5">
    <name type="scientific">Vibrio nigripulchritudo</name>
    <dbReference type="NCBI Taxonomy" id="28173"/>
    <lineage>
        <taxon>Bacteria</taxon>
        <taxon>Pseudomonadati</taxon>
        <taxon>Pseudomonadota</taxon>
        <taxon>Gammaproteobacteria</taxon>
        <taxon>Vibrionales</taxon>
        <taxon>Vibrionaceae</taxon>
        <taxon>Vibrio</taxon>
    </lineage>
</organism>
<dbReference type="InterPro" id="IPR018376">
    <property type="entry name" value="Enoyl-CoA_hyd/isom_CS"/>
</dbReference>
<dbReference type="RefSeq" id="WP_013610216.1">
    <property type="nucleotide sequence ID" value="NC_015156.1"/>
</dbReference>
<dbReference type="Pfam" id="PF00378">
    <property type="entry name" value="ECH_1"/>
    <property type="match status" value="1"/>
</dbReference>
<comment type="similarity">
    <text evidence="1 4">Belongs to the enoyl-CoA hydratase/isomerase family.</text>
</comment>
<sequence length="257" mass="28035">MTSYDEYTTLSVNIESKVALVTFLRSEQLNAINKLMQHEITSVFRQLDLDETVNVIVVTGAGRGFMAGADIKEYAKQTQEEFLAFQTNGRYMYQAIEQNKKPVIAAVNGFALGGGMELVLSCDVVLTNQYAKFGLPEVKLDLIPGGGGTQRSVLKLGSQRALWMMLTGEIINAETAMEWGISSQILPTETFLEDAMTVARTIASANPAATRGMKMLAHSALHGDIQTGLSIEADLVTQLYQSDSAQARIQAFANKNK</sequence>
<evidence type="ECO:0000256" key="1">
    <source>
        <dbReference type="ARBA" id="ARBA00005254"/>
    </source>
</evidence>
<dbReference type="PANTHER" id="PTHR11941:SF54">
    <property type="entry name" value="ENOYL-COA HYDRATASE, MITOCHONDRIAL"/>
    <property type="match status" value="1"/>
</dbReference>
<dbReference type="EMBL" id="FP893246">
    <property type="protein sequence ID" value="CBJ93075.1"/>
    <property type="molecule type" value="Genomic_DNA"/>
</dbReference>
<dbReference type="FunFam" id="3.90.226.10:FF:000009">
    <property type="entry name" value="Carnitinyl-CoA dehydratase"/>
    <property type="match status" value="1"/>
</dbReference>